<dbReference type="EMBL" id="JBJKTR010000013">
    <property type="protein sequence ID" value="KAL3348366.1"/>
    <property type="molecule type" value="Genomic_DNA"/>
</dbReference>
<proteinExistence type="predicted"/>
<evidence type="ECO:0000313" key="1">
    <source>
        <dbReference type="EMBL" id="KAL3348366.1"/>
    </source>
</evidence>
<dbReference type="AlphaFoldDB" id="A0ABD2SWT5"/>
<name>A0ABD2SWT5_9SOLN</name>
<keyword evidence="2" id="KW-1185">Reference proteome</keyword>
<comment type="caution">
    <text evidence="1">The sequence shown here is derived from an EMBL/GenBank/DDBJ whole genome shotgun (WGS) entry which is preliminary data.</text>
</comment>
<evidence type="ECO:0000313" key="2">
    <source>
        <dbReference type="Proteomes" id="UP001627284"/>
    </source>
</evidence>
<sequence length="102" mass="12133">MLMKWHWRYNLEDHSLWKDVITAKCGSHSNWTSNSVTIPHGKGMLMKWHWRYNLEDHRLWKDVITAKCGSHSNWTSNSVTIPHGKGRVFEPYMAGFLIQYIF</sequence>
<organism evidence="1 2">
    <name type="scientific">Solanum stoloniferum</name>
    <dbReference type="NCBI Taxonomy" id="62892"/>
    <lineage>
        <taxon>Eukaryota</taxon>
        <taxon>Viridiplantae</taxon>
        <taxon>Streptophyta</taxon>
        <taxon>Embryophyta</taxon>
        <taxon>Tracheophyta</taxon>
        <taxon>Spermatophyta</taxon>
        <taxon>Magnoliopsida</taxon>
        <taxon>eudicotyledons</taxon>
        <taxon>Gunneridae</taxon>
        <taxon>Pentapetalae</taxon>
        <taxon>asterids</taxon>
        <taxon>lamiids</taxon>
        <taxon>Solanales</taxon>
        <taxon>Solanaceae</taxon>
        <taxon>Solanoideae</taxon>
        <taxon>Solaneae</taxon>
        <taxon>Solanum</taxon>
    </lineage>
</organism>
<dbReference type="Proteomes" id="UP001627284">
    <property type="component" value="Unassembled WGS sequence"/>
</dbReference>
<gene>
    <name evidence="1" type="ORF">AABB24_021830</name>
</gene>
<accession>A0ABD2SWT5</accession>
<protein>
    <submittedName>
        <fullName evidence="1">Uncharacterized protein</fullName>
    </submittedName>
</protein>
<reference evidence="1 2" key="1">
    <citation type="submission" date="2024-05" db="EMBL/GenBank/DDBJ databases">
        <title>De novo assembly of an allotetraploid wild potato.</title>
        <authorList>
            <person name="Hosaka A.J."/>
        </authorList>
    </citation>
    <scope>NUCLEOTIDE SEQUENCE [LARGE SCALE GENOMIC DNA]</scope>
    <source>
        <tissue evidence="1">Young leaves</tissue>
    </source>
</reference>